<dbReference type="InterPro" id="IPR036065">
    <property type="entry name" value="BolA-like_sf"/>
</dbReference>
<keyword evidence="4" id="KW-1185">Reference proteome</keyword>
<dbReference type="Gene3D" id="3.30.300.90">
    <property type="entry name" value="BolA-like"/>
    <property type="match status" value="1"/>
</dbReference>
<dbReference type="PANTHER" id="PTHR46230">
    <property type="match status" value="1"/>
</dbReference>
<accession>A0AAJ8MZN6</accession>
<dbReference type="Proteomes" id="UP000322225">
    <property type="component" value="Chromosome 11"/>
</dbReference>
<dbReference type="SUPFAM" id="SSF82657">
    <property type="entry name" value="BolA-like"/>
    <property type="match status" value="1"/>
</dbReference>
<gene>
    <name evidence="3" type="ORF">CI109_106139</name>
</gene>
<evidence type="ECO:0000313" key="4">
    <source>
        <dbReference type="Proteomes" id="UP000322225"/>
    </source>
</evidence>
<dbReference type="KEGG" id="ksn:43589044"/>
<evidence type="ECO:0000313" key="3">
    <source>
        <dbReference type="EMBL" id="WWD21653.1"/>
    </source>
</evidence>
<name>A0AAJ8MZN6_9TREE</name>
<reference evidence="3" key="2">
    <citation type="submission" date="2024-01" db="EMBL/GenBank/DDBJ databases">
        <title>Comparative genomics of Cryptococcus and Kwoniella reveals pathogenesis evolution and contrasting modes of karyotype evolution via chromosome fusion or intercentromeric recombination.</title>
        <authorList>
            <person name="Coelho M.A."/>
            <person name="David-Palma M."/>
            <person name="Shea T."/>
            <person name="Bowers K."/>
            <person name="McGinley-Smith S."/>
            <person name="Mohammad A.W."/>
            <person name="Gnirke A."/>
            <person name="Yurkov A.M."/>
            <person name="Nowrousian M."/>
            <person name="Sun S."/>
            <person name="Cuomo C.A."/>
            <person name="Heitman J."/>
        </authorList>
    </citation>
    <scope>NUCLEOTIDE SEQUENCE</scope>
    <source>
        <strain evidence="3">CBS 12478</strain>
    </source>
</reference>
<comment type="similarity">
    <text evidence="1">Belongs to the BolA/IbaG family.</text>
</comment>
<organism evidence="3 4">
    <name type="scientific">Kwoniella shandongensis</name>
    <dbReference type="NCBI Taxonomy" id="1734106"/>
    <lineage>
        <taxon>Eukaryota</taxon>
        <taxon>Fungi</taxon>
        <taxon>Dikarya</taxon>
        <taxon>Basidiomycota</taxon>
        <taxon>Agaricomycotina</taxon>
        <taxon>Tremellomycetes</taxon>
        <taxon>Tremellales</taxon>
        <taxon>Cryptococcaceae</taxon>
        <taxon>Kwoniella</taxon>
    </lineage>
</organism>
<evidence type="ECO:0000256" key="1">
    <source>
        <dbReference type="RuleBase" id="RU003860"/>
    </source>
</evidence>
<dbReference type="GO" id="GO:0044572">
    <property type="term" value="P:[4Fe-4S] cluster assembly"/>
    <property type="evidence" value="ECO:0007669"/>
    <property type="project" value="TreeGrafter"/>
</dbReference>
<dbReference type="Pfam" id="PF01722">
    <property type="entry name" value="BolA"/>
    <property type="match status" value="1"/>
</dbReference>
<proteinExistence type="inferred from homology"/>
<reference evidence="3" key="1">
    <citation type="submission" date="2017-08" db="EMBL/GenBank/DDBJ databases">
        <authorList>
            <person name="Cuomo C."/>
            <person name="Billmyre B."/>
            <person name="Heitman J."/>
        </authorList>
    </citation>
    <scope>NUCLEOTIDE SEQUENCE</scope>
    <source>
        <strain evidence="3">CBS 12478</strain>
    </source>
</reference>
<protein>
    <recommendedName>
        <fullName evidence="5">BolA protein</fullName>
    </recommendedName>
</protein>
<dbReference type="GO" id="GO:0005759">
    <property type="term" value="C:mitochondrial matrix"/>
    <property type="evidence" value="ECO:0007669"/>
    <property type="project" value="TreeGrafter"/>
</dbReference>
<evidence type="ECO:0008006" key="5">
    <source>
        <dbReference type="Google" id="ProtNLM"/>
    </source>
</evidence>
<dbReference type="RefSeq" id="XP_031860703.2">
    <property type="nucleotide sequence ID" value="XM_032004904.2"/>
</dbReference>
<dbReference type="AlphaFoldDB" id="A0AAJ8MZN6"/>
<sequence length="159" mass="17300">MTPSLSFLTRSLPRVARQPTTIINASVRTMSTSSIAAASGGEAGSSSRTRSPTRIPGPVETSIQQKILEAFQPVLLRVYNDSSKHAHHSAMRAQGGGNGETHFAIHLVSPSFKGKTAIARHRMVNALLKEEFDERGLHALSLRLKTPEEWEKEGGGEMR</sequence>
<feature type="region of interest" description="Disordered" evidence="2">
    <location>
        <begin position="34"/>
        <end position="58"/>
    </location>
</feature>
<evidence type="ECO:0000256" key="2">
    <source>
        <dbReference type="SAM" id="MobiDB-lite"/>
    </source>
</evidence>
<dbReference type="InterPro" id="IPR002634">
    <property type="entry name" value="BolA"/>
</dbReference>
<dbReference type="EMBL" id="CP144061">
    <property type="protein sequence ID" value="WWD21653.1"/>
    <property type="molecule type" value="Genomic_DNA"/>
</dbReference>
<dbReference type="GeneID" id="43589044"/>
<dbReference type="PANTHER" id="PTHR46230:SF7">
    <property type="entry name" value="BOLA-LIKE PROTEIN 1"/>
    <property type="match status" value="1"/>
</dbReference>